<dbReference type="InterPro" id="IPR000330">
    <property type="entry name" value="SNF2_N"/>
</dbReference>
<dbReference type="EMBL" id="MT631447">
    <property type="protein sequence ID" value="QNO50657.1"/>
    <property type="molecule type" value="Genomic_DNA"/>
</dbReference>
<dbReference type="EC" id="3.6.4.-" evidence="3"/>
<dbReference type="AlphaFoldDB" id="A0A7G9YR90"/>
<dbReference type="SMART" id="SM00487">
    <property type="entry name" value="DEXDc"/>
    <property type="match status" value="1"/>
</dbReference>
<evidence type="ECO:0000256" key="1">
    <source>
        <dbReference type="ARBA" id="ARBA00022801"/>
    </source>
</evidence>
<keyword evidence="1 3" id="KW-0378">Hydrolase</keyword>
<reference evidence="3" key="1">
    <citation type="submission" date="2020-06" db="EMBL/GenBank/DDBJ databases">
        <title>Unique genomic features of the anaerobic methanotrophic archaea.</title>
        <authorList>
            <person name="Chadwick G.L."/>
            <person name="Skennerton C.T."/>
            <person name="Laso-Perez R."/>
            <person name="Leu A.O."/>
            <person name="Speth D.R."/>
            <person name="Yu H."/>
            <person name="Morgan-Lang C."/>
            <person name="Hatzenpichler R."/>
            <person name="Goudeau D."/>
            <person name="Malmstrom R."/>
            <person name="Brazelton W.J."/>
            <person name="Woyke T."/>
            <person name="Hallam S.J."/>
            <person name="Tyson G.W."/>
            <person name="Wegener G."/>
            <person name="Boetius A."/>
            <person name="Orphan V."/>
        </authorList>
    </citation>
    <scope>NUCLEOTIDE SEQUENCE</scope>
</reference>
<proteinExistence type="predicted"/>
<sequence length="297" mass="33668">MKMGNGATIMPGSIVNLRSRLWRVDDLIDDIVTATTIESTPVEHRRFYRPFETIEPGKIEDPDPDKVGNYSAQDLLIRAYRLSMVHGTAPLLSLQRSRVIAESFQIVPVVMALDMSVVKILIADDVGLGKTIEAGLIVTELLARQCASRLLVICPANLRDQWKEALNYFFHIDAKIVSTQHLRSLERNIPPGMSPWEYYPYLIVSMDYAKTPHNRATILEHRWDIVLIDEAHNLAKPHQVSPSHKVKKERWELGVKIAEVARHLILLTATPHNGYTDTYASLLSLLNLNFGDYILIQ</sequence>
<dbReference type="InterPro" id="IPR038718">
    <property type="entry name" value="SNF2-like_sf"/>
</dbReference>
<dbReference type="InterPro" id="IPR014001">
    <property type="entry name" value="Helicase_ATP-bd"/>
</dbReference>
<protein>
    <submittedName>
        <fullName evidence="3">RNA polymerase-associated protein RapA</fullName>
        <ecNumber evidence="3">3.6.4.-</ecNumber>
    </submittedName>
</protein>
<dbReference type="CDD" id="cd18011">
    <property type="entry name" value="DEXDc_RapA"/>
    <property type="match status" value="1"/>
</dbReference>
<evidence type="ECO:0000313" key="3">
    <source>
        <dbReference type="EMBL" id="QNO50524.1"/>
    </source>
</evidence>
<accession>A0A7G9YR90</accession>
<evidence type="ECO:0000313" key="4">
    <source>
        <dbReference type="EMBL" id="QNO50657.1"/>
    </source>
</evidence>
<dbReference type="EMBL" id="MT631438">
    <property type="protein sequence ID" value="QNO50524.1"/>
    <property type="molecule type" value="Genomic_DNA"/>
</dbReference>
<dbReference type="GO" id="GO:0005524">
    <property type="term" value="F:ATP binding"/>
    <property type="evidence" value="ECO:0007669"/>
    <property type="project" value="UniProtKB-KW"/>
</dbReference>
<dbReference type="GO" id="GO:0140097">
    <property type="term" value="F:catalytic activity, acting on DNA"/>
    <property type="evidence" value="ECO:0007669"/>
    <property type="project" value="UniProtKB-ARBA"/>
</dbReference>
<dbReference type="Gene3D" id="3.40.50.10810">
    <property type="entry name" value="Tandem AAA-ATPase domain"/>
    <property type="match status" value="1"/>
</dbReference>
<dbReference type="PROSITE" id="PS51192">
    <property type="entry name" value="HELICASE_ATP_BIND_1"/>
    <property type="match status" value="1"/>
</dbReference>
<organism evidence="3">
    <name type="scientific">Candidatus Methanogaster sp. ANME-2c ERB4</name>
    <dbReference type="NCBI Taxonomy" id="2759911"/>
    <lineage>
        <taxon>Archaea</taxon>
        <taxon>Methanobacteriati</taxon>
        <taxon>Methanobacteriota</taxon>
        <taxon>Stenosarchaea group</taxon>
        <taxon>Methanomicrobia</taxon>
        <taxon>Methanosarcinales</taxon>
        <taxon>ANME-2 cluster</taxon>
        <taxon>Candidatus Methanogasteraceae</taxon>
        <taxon>Candidatus Methanogaster</taxon>
    </lineage>
</organism>
<gene>
    <name evidence="3" type="primary">rapA_1</name>
    <name evidence="4" type="synonym">rapA_2</name>
    <name evidence="4" type="ORF">FFGHKCHG_00010</name>
    <name evidence="3" type="ORF">LKCECFIB_00017</name>
</gene>
<dbReference type="GO" id="GO:0004386">
    <property type="term" value="F:helicase activity"/>
    <property type="evidence" value="ECO:0007669"/>
    <property type="project" value="UniProtKB-KW"/>
</dbReference>
<dbReference type="SUPFAM" id="SSF52540">
    <property type="entry name" value="P-loop containing nucleoside triphosphate hydrolases"/>
    <property type="match status" value="1"/>
</dbReference>
<dbReference type="PANTHER" id="PTHR45766:SF6">
    <property type="entry name" value="SWI_SNF-RELATED MATRIX-ASSOCIATED ACTIN-DEPENDENT REGULATOR OF CHROMATIN SUBFAMILY A-LIKE PROTEIN 1"/>
    <property type="match status" value="1"/>
</dbReference>
<name>A0A7G9YR90_9EURY</name>
<dbReference type="GO" id="GO:0016787">
    <property type="term" value="F:hydrolase activity"/>
    <property type="evidence" value="ECO:0007669"/>
    <property type="project" value="UniProtKB-KW"/>
</dbReference>
<evidence type="ECO:0000259" key="2">
    <source>
        <dbReference type="PROSITE" id="PS51192"/>
    </source>
</evidence>
<dbReference type="PANTHER" id="PTHR45766">
    <property type="entry name" value="DNA ANNEALING HELICASE AND ENDONUCLEASE ZRANB3 FAMILY MEMBER"/>
    <property type="match status" value="1"/>
</dbReference>
<feature type="domain" description="Helicase ATP-binding" evidence="2">
    <location>
        <begin position="111"/>
        <end position="289"/>
    </location>
</feature>
<dbReference type="Pfam" id="PF00176">
    <property type="entry name" value="SNF2-rel_dom"/>
    <property type="match status" value="1"/>
</dbReference>
<dbReference type="InterPro" id="IPR057342">
    <property type="entry name" value="DEXDc_RapA"/>
</dbReference>
<dbReference type="InterPro" id="IPR027417">
    <property type="entry name" value="P-loop_NTPase"/>
</dbReference>